<dbReference type="PANTHER" id="PTHR11707">
    <property type="entry name" value="L-ASPARAGINASE"/>
    <property type="match status" value="1"/>
</dbReference>
<dbReference type="PROSITE" id="PS51732">
    <property type="entry name" value="ASN_GLN_ASE_3"/>
    <property type="match status" value="1"/>
</dbReference>
<evidence type="ECO:0000259" key="2">
    <source>
        <dbReference type="Pfam" id="PF00710"/>
    </source>
</evidence>
<dbReference type="SMART" id="SM00870">
    <property type="entry name" value="Asparaginase"/>
    <property type="match status" value="1"/>
</dbReference>
<gene>
    <name evidence="4" type="ORF">OG563_45180</name>
</gene>
<dbReference type="Proteomes" id="UP001432062">
    <property type="component" value="Chromosome"/>
</dbReference>
<dbReference type="InterPro" id="IPR041725">
    <property type="entry name" value="L-asparaginase_I"/>
</dbReference>
<dbReference type="PROSITE" id="PS00917">
    <property type="entry name" value="ASN_GLN_ASE_2"/>
    <property type="match status" value="1"/>
</dbReference>
<dbReference type="InterPro" id="IPR027473">
    <property type="entry name" value="L-asparaginase_C"/>
</dbReference>
<dbReference type="InterPro" id="IPR006034">
    <property type="entry name" value="Asparaginase/glutaminase-like"/>
</dbReference>
<dbReference type="SFLD" id="SFLDS00057">
    <property type="entry name" value="Glutaminase/Asparaginase"/>
    <property type="match status" value="1"/>
</dbReference>
<dbReference type="PIRSF" id="PIRSF001220">
    <property type="entry name" value="L-ASNase_gatD"/>
    <property type="match status" value="1"/>
</dbReference>
<dbReference type="PIRSF" id="PIRSF500176">
    <property type="entry name" value="L_ASNase"/>
    <property type="match status" value="1"/>
</dbReference>
<dbReference type="InterPro" id="IPR040919">
    <property type="entry name" value="Asparaginase_C"/>
</dbReference>
<dbReference type="InterPro" id="IPR037152">
    <property type="entry name" value="L-asparaginase_N_sf"/>
</dbReference>
<accession>A0ABZ1YVI2</accession>
<keyword evidence="5" id="KW-1185">Reference proteome</keyword>
<dbReference type="InterPro" id="IPR036152">
    <property type="entry name" value="Asp/glu_Ase-like_sf"/>
</dbReference>
<feature type="active site" evidence="1">
    <location>
        <position position="105"/>
    </location>
</feature>
<dbReference type="RefSeq" id="WP_327099435.1">
    <property type="nucleotide sequence ID" value="NZ_CP109149.1"/>
</dbReference>
<dbReference type="PRINTS" id="PR00139">
    <property type="entry name" value="ASNGLNASE"/>
</dbReference>
<dbReference type="Pfam" id="PF17763">
    <property type="entry name" value="Asparaginase_C"/>
    <property type="match status" value="1"/>
</dbReference>
<reference evidence="4" key="1">
    <citation type="submission" date="2022-10" db="EMBL/GenBank/DDBJ databases">
        <title>The complete genomes of actinobacterial strains from the NBC collection.</title>
        <authorList>
            <person name="Joergensen T.S."/>
            <person name="Alvarez Arevalo M."/>
            <person name="Sterndorff E.B."/>
            <person name="Faurdal D."/>
            <person name="Vuksanovic O."/>
            <person name="Mourched A.-S."/>
            <person name="Charusanti P."/>
            <person name="Shaw S."/>
            <person name="Blin K."/>
            <person name="Weber T."/>
        </authorList>
    </citation>
    <scope>NUCLEOTIDE SEQUENCE</scope>
    <source>
        <strain evidence="4">NBC_01482</strain>
    </source>
</reference>
<dbReference type="InterPro" id="IPR027475">
    <property type="entry name" value="Asparaginase/glutaminase_AS2"/>
</dbReference>
<proteinExistence type="predicted"/>
<dbReference type="Gene3D" id="3.40.50.1170">
    <property type="entry name" value="L-asparaginase, N-terminal domain"/>
    <property type="match status" value="1"/>
</dbReference>
<protein>
    <submittedName>
        <fullName evidence="4">Asparaginase</fullName>
    </submittedName>
</protein>
<dbReference type="CDD" id="cd08963">
    <property type="entry name" value="L-asparaginase_I"/>
    <property type="match status" value="1"/>
</dbReference>
<feature type="domain" description="L-asparaginase N-terminal" evidence="2">
    <location>
        <begin position="16"/>
        <end position="190"/>
    </location>
</feature>
<dbReference type="SUPFAM" id="SSF53774">
    <property type="entry name" value="Glutaminase/Asparaginase"/>
    <property type="match status" value="1"/>
</dbReference>
<dbReference type="EMBL" id="CP109441">
    <property type="protein sequence ID" value="WUV46181.1"/>
    <property type="molecule type" value="Genomic_DNA"/>
</dbReference>
<name>A0ABZ1YVI2_9NOCA</name>
<evidence type="ECO:0000313" key="4">
    <source>
        <dbReference type="EMBL" id="WUV46181.1"/>
    </source>
</evidence>
<dbReference type="Pfam" id="PF00710">
    <property type="entry name" value="Asparaginase"/>
    <property type="match status" value="1"/>
</dbReference>
<dbReference type="InterPro" id="IPR027474">
    <property type="entry name" value="L-asparaginase_N"/>
</dbReference>
<dbReference type="Gene3D" id="3.40.50.40">
    <property type="match status" value="1"/>
</dbReference>
<dbReference type="PANTHER" id="PTHR11707:SF28">
    <property type="entry name" value="60 KDA LYSOPHOSPHOLIPASE"/>
    <property type="match status" value="1"/>
</dbReference>
<feature type="domain" description="Asparaginase/glutaminase C-terminal" evidence="3">
    <location>
        <begin position="213"/>
        <end position="328"/>
    </location>
</feature>
<sequence>MTSIATVPHRLSQISVDILYTGGTFGMVDHGDGLRPRRGLGSEIANTIARFERENGIAVRFDYTELEQVIDSADAGPDTARRIAAQVRSGIAERQPDGIVVVHGTDTMAYVGARLAFELHGIEVPVVLTGAQIPLGFPGSDARSNLTLALNSIAAQAVPGTFIAFGESLHPSVRASKRACDDYDGFATVREYTPPTAPPRLPETRPRIDSPSVGLFTVFPGMHPDLLDTALRHYQGGLVLECYGSGTLPLHGSATVEVIRAATARGTPVVVITHCDSGTVDLDRYQPGRAMRDAGAIGGGDMTREAALAKLGYLVDIGLSGSELRRWMTTNLLGELSNHPVTQPFPHTSN</sequence>
<evidence type="ECO:0000313" key="5">
    <source>
        <dbReference type="Proteomes" id="UP001432062"/>
    </source>
</evidence>
<organism evidence="4 5">
    <name type="scientific">Nocardia vinacea</name>
    <dbReference type="NCBI Taxonomy" id="96468"/>
    <lineage>
        <taxon>Bacteria</taxon>
        <taxon>Bacillati</taxon>
        <taxon>Actinomycetota</taxon>
        <taxon>Actinomycetes</taxon>
        <taxon>Mycobacteriales</taxon>
        <taxon>Nocardiaceae</taxon>
        <taxon>Nocardia</taxon>
    </lineage>
</organism>
<evidence type="ECO:0000259" key="3">
    <source>
        <dbReference type="Pfam" id="PF17763"/>
    </source>
</evidence>
<evidence type="ECO:0000256" key="1">
    <source>
        <dbReference type="PROSITE-ProRule" id="PRU10100"/>
    </source>
</evidence>